<keyword evidence="1" id="KW-0812">Transmembrane</keyword>
<keyword evidence="1" id="KW-0472">Membrane</keyword>
<evidence type="ECO:0000313" key="3">
    <source>
        <dbReference type="Proteomes" id="UP000692954"/>
    </source>
</evidence>
<reference evidence="2" key="1">
    <citation type="submission" date="2021-01" db="EMBL/GenBank/DDBJ databases">
        <authorList>
            <consortium name="Genoscope - CEA"/>
            <person name="William W."/>
        </authorList>
    </citation>
    <scope>NUCLEOTIDE SEQUENCE</scope>
</reference>
<comment type="caution">
    <text evidence="2">The sequence shown here is derived from an EMBL/GenBank/DDBJ whole genome shotgun (WGS) entry which is preliminary data.</text>
</comment>
<feature type="transmembrane region" description="Helical" evidence="1">
    <location>
        <begin position="77"/>
        <end position="96"/>
    </location>
</feature>
<protein>
    <recommendedName>
        <fullName evidence="4">Transmembrane protein</fullName>
    </recommendedName>
</protein>
<proteinExistence type="predicted"/>
<organism evidence="2 3">
    <name type="scientific">Paramecium sonneborni</name>
    <dbReference type="NCBI Taxonomy" id="65129"/>
    <lineage>
        <taxon>Eukaryota</taxon>
        <taxon>Sar</taxon>
        <taxon>Alveolata</taxon>
        <taxon>Ciliophora</taxon>
        <taxon>Intramacronucleata</taxon>
        <taxon>Oligohymenophorea</taxon>
        <taxon>Peniculida</taxon>
        <taxon>Parameciidae</taxon>
        <taxon>Paramecium</taxon>
    </lineage>
</organism>
<dbReference type="Proteomes" id="UP000692954">
    <property type="component" value="Unassembled WGS sequence"/>
</dbReference>
<sequence>MEGIDQQYRFFHHQSTFDMNSLLYRYMENKLLNEYLILLEMKDGIKFLEKSSKKNQLLEEINKKVTQFYCCNYNLQFYQIHIYSIIFSIIVVICYFPKKIRRIDIAQQNI</sequence>
<evidence type="ECO:0000313" key="2">
    <source>
        <dbReference type="EMBL" id="CAD8130101.1"/>
    </source>
</evidence>
<name>A0A8S1RN74_9CILI</name>
<evidence type="ECO:0000256" key="1">
    <source>
        <dbReference type="SAM" id="Phobius"/>
    </source>
</evidence>
<dbReference type="EMBL" id="CAJJDN010000262">
    <property type="protein sequence ID" value="CAD8130101.1"/>
    <property type="molecule type" value="Genomic_DNA"/>
</dbReference>
<keyword evidence="3" id="KW-1185">Reference proteome</keyword>
<dbReference type="AlphaFoldDB" id="A0A8S1RN74"/>
<keyword evidence="1" id="KW-1133">Transmembrane helix</keyword>
<accession>A0A8S1RN74</accession>
<evidence type="ECO:0008006" key="4">
    <source>
        <dbReference type="Google" id="ProtNLM"/>
    </source>
</evidence>
<gene>
    <name evidence="2" type="ORF">PSON_ATCC_30995.1.T2620018</name>
</gene>